<keyword evidence="3" id="KW-0808">Transferase</keyword>
<keyword evidence="4" id="KW-1185">Reference proteome</keyword>
<dbReference type="Gene3D" id="3.40.50.2000">
    <property type="entry name" value="Glycogen Phosphorylase B"/>
    <property type="match status" value="2"/>
</dbReference>
<dbReference type="InterPro" id="IPR028098">
    <property type="entry name" value="Glyco_trans_4-like_N"/>
</dbReference>
<comment type="caution">
    <text evidence="3">The sequence shown here is derived from an EMBL/GenBank/DDBJ whole genome shotgun (WGS) entry which is preliminary data.</text>
</comment>
<dbReference type="GeneID" id="82525347"/>
<organism evidence="3 4">
    <name type="scientific">Duncaniella muris</name>
    <dbReference type="NCBI Taxonomy" id="2094150"/>
    <lineage>
        <taxon>Bacteria</taxon>
        <taxon>Pseudomonadati</taxon>
        <taxon>Bacteroidota</taxon>
        <taxon>Bacteroidia</taxon>
        <taxon>Bacteroidales</taxon>
        <taxon>Muribaculaceae</taxon>
        <taxon>Duncaniella</taxon>
    </lineage>
</organism>
<dbReference type="AlphaFoldDB" id="A0A2V1IS06"/>
<protein>
    <submittedName>
        <fullName evidence="3">Glycosyl transferase</fullName>
    </submittedName>
</protein>
<sequence length="395" mass="44725">MTPETGPNLYGLFNDSFPPVLDGVTLTVENYCQWLAAAGHKVCVVTPWTPGSCPEGDFTMYRYLSLPIYNRHPYRYGYPRFDPFIWRKLRSTPFRLVHAHCPFSSGRLAAYAARKHDIPLVATFHSKYRTDLERSLPGPMVRYQMKRLLEFYNSATEVWIPQSAVEETLREYGYTGDVKVVENGNDFSEGISDLSAYRKEARRHIGLADDEFGLLFVGQHILEKGIEIIVRALAGLAGLKFHMNFIGTGYALHDMQELTRELGLSAHVAFHGVIDNREELRRFYAASDLFLFPSFYDNAPLVVREAAAMSTPSLLLEGSTAAELVRDGDNGFLTRRTPEAYAAAIRAIASDPIMKEKAGHGARATLARSWRDVMDEVLIRYAEITDRYEHNCHKK</sequence>
<dbReference type="EMBL" id="PUEC01000005">
    <property type="protein sequence ID" value="PWB03399.1"/>
    <property type="molecule type" value="Genomic_DNA"/>
</dbReference>
<dbReference type="SUPFAM" id="SSF53756">
    <property type="entry name" value="UDP-Glycosyltransferase/glycogen phosphorylase"/>
    <property type="match status" value="1"/>
</dbReference>
<proteinExistence type="predicted"/>
<evidence type="ECO:0000313" key="4">
    <source>
        <dbReference type="Proteomes" id="UP000244905"/>
    </source>
</evidence>
<evidence type="ECO:0000259" key="2">
    <source>
        <dbReference type="Pfam" id="PF13439"/>
    </source>
</evidence>
<reference evidence="4" key="1">
    <citation type="submission" date="2018-02" db="EMBL/GenBank/DDBJ databases">
        <authorList>
            <person name="Clavel T."/>
            <person name="Strowig T."/>
        </authorList>
    </citation>
    <scope>NUCLEOTIDE SEQUENCE [LARGE SCALE GENOMIC DNA]</scope>
    <source>
        <strain evidence="4">DSM 103720</strain>
    </source>
</reference>
<feature type="domain" description="Glycosyl transferase family 1" evidence="1">
    <location>
        <begin position="198"/>
        <end position="363"/>
    </location>
</feature>
<dbReference type="Pfam" id="PF13439">
    <property type="entry name" value="Glyco_transf_4"/>
    <property type="match status" value="1"/>
</dbReference>
<dbReference type="RefSeq" id="WP_107031509.1">
    <property type="nucleotide sequence ID" value="NZ_CAORQB010000058.1"/>
</dbReference>
<dbReference type="InterPro" id="IPR001296">
    <property type="entry name" value="Glyco_trans_1"/>
</dbReference>
<evidence type="ECO:0000313" key="3">
    <source>
        <dbReference type="EMBL" id="PWB03399.1"/>
    </source>
</evidence>
<dbReference type="GO" id="GO:0016757">
    <property type="term" value="F:glycosyltransferase activity"/>
    <property type="evidence" value="ECO:0007669"/>
    <property type="project" value="InterPro"/>
</dbReference>
<feature type="domain" description="Glycosyltransferase subfamily 4-like N-terminal" evidence="2">
    <location>
        <begin position="22"/>
        <end position="186"/>
    </location>
</feature>
<dbReference type="Pfam" id="PF00534">
    <property type="entry name" value="Glycos_transf_1"/>
    <property type="match status" value="1"/>
</dbReference>
<dbReference type="InterPro" id="IPR050194">
    <property type="entry name" value="Glycosyltransferase_grp1"/>
</dbReference>
<dbReference type="PANTHER" id="PTHR45947:SF3">
    <property type="entry name" value="SULFOQUINOVOSYL TRANSFERASE SQD2"/>
    <property type="match status" value="1"/>
</dbReference>
<dbReference type="PANTHER" id="PTHR45947">
    <property type="entry name" value="SULFOQUINOVOSYL TRANSFERASE SQD2"/>
    <property type="match status" value="1"/>
</dbReference>
<name>A0A2V1IS06_9BACT</name>
<dbReference type="Proteomes" id="UP000244905">
    <property type="component" value="Unassembled WGS sequence"/>
</dbReference>
<evidence type="ECO:0000259" key="1">
    <source>
        <dbReference type="Pfam" id="PF00534"/>
    </source>
</evidence>
<gene>
    <name evidence="3" type="ORF">C5O23_03150</name>
</gene>
<accession>A0A2V1IS06</accession>